<keyword evidence="3" id="KW-1185">Reference proteome</keyword>
<dbReference type="InterPro" id="IPR038726">
    <property type="entry name" value="PDDEXK_AddAB-type"/>
</dbReference>
<dbReference type="STRING" id="504486.SAMN05660703_1011"/>
<dbReference type="OrthoDB" id="9762792at2"/>
<dbReference type="InterPro" id="IPR027417">
    <property type="entry name" value="P-loop_NTPase"/>
</dbReference>
<dbReference type="SUPFAM" id="SSF52540">
    <property type="entry name" value="P-loop containing nucleoside triphosphate hydrolases"/>
    <property type="match status" value="1"/>
</dbReference>
<dbReference type="Gene3D" id="3.90.320.10">
    <property type="match status" value="1"/>
</dbReference>
<dbReference type="EMBL" id="FWXO01000001">
    <property type="protein sequence ID" value="SMC41759.1"/>
    <property type="molecule type" value="Genomic_DNA"/>
</dbReference>
<gene>
    <name evidence="2" type="ORF">SAMN05660703_1011</name>
</gene>
<sequence>MRSFFYFYIMQSFIEEVVFELIQGGTNFTQTVFVLPSKRAGTFLKNSISRTLQKTIFGPEIYSIETFVEKISGLNYATNTEQLFALYNSYCATSTEKNKDNFLLFSKWGQTILQDFNEIDRYLVKTEEIFSHLSAIQELNSYLKEDNTPLIENYIKFWNSLESLYNHFNTSLLNKGLATQGFAYRTANENIAQFAQGLSDKKFVFIGFNALNKAEENIIQKLLEIPSTEIFWDIDSHFINDPIHDASYFIRQHQKNWDYLKKTSLKGISSNYLTPKQINIIGVPKNISQAKYIGNLLEDLQDKNAKNLENTAIVLGDENLLNPIMNAIHEKIARVNITMGYPINKTPIAVLFNLYFDLYTSKQENGWFYQQVLDILSHPYIQLYLENEGINNAHKLADKIKTRNWIYVKTQQLYGLNPHQEKLLEVLFSEQSFSPVAFLKNCLSIIETLKQNFQKLERNLELEYLYRLHTIFNQIALLVEQHDFITDVKSLQSLYKELIASETLDFQGEPLQGTQIMGMLESRNLDFETVIITSVNEGILPSGKSNNSFIPFDIKKIYGLPTYKEKDAVYTYHFYRLLQRAKNIYILYNTEPNVLEGNEKSRLITQLLTDDLISKNINEITGSAAVQPSIHYLESIPKDSQLIQQIHDLASKGFSPTSLTNYIRNPIDFYKRSILKINDLNEVEESLAANTFGTIVHDSLEDLYKPFVGEFLDKTKLENCLPNIEQTVQNNFTKTYADGDITRGKNIIAYNVILKYIENFIRLEITEIANHKIKILALEQALELTLNVPNIAIPIKIKGKLDRIDEVDGIQRIVDYKTGKVESRNVKITDWEDLILNYDKSKAFQLLCYALLYDAQTPIHTLKAGILSFKNLNSGMLLFSASNSEIIDISTLLEYKNVLIKLIQEIFNPEIPFTEKEV</sequence>
<dbReference type="InterPro" id="IPR011335">
    <property type="entry name" value="Restrct_endonuc-II-like"/>
</dbReference>
<reference evidence="3" key="1">
    <citation type="submission" date="2017-04" db="EMBL/GenBank/DDBJ databases">
        <authorList>
            <person name="Varghese N."/>
            <person name="Submissions S."/>
        </authorList>
    </citation>
    <scope>NUCLEOTIDE SEQUENCE [LARGE SCALE GENOMIC DNA]</scope>
    <source>
        <strain evidence="3">DSM 21164</strain>
    </source>
</reference>
<accession>A0A1W1YZZ2</accession>
<feature type="domain" description="PD-(D/E)XK endonuclease-like" evidence="1">
    <location>
        <begin position="654"/>
        <end position="916"/>
    </location>
</feature>
<dbReference type="Gene3D" id="3.40.50.300">
    <property type="entry name" value="P-loop containing nucleotide triphosphate hydrolases"/>
    <property type="match status" value="1"/>
</dbReference>
<protein>
    <submittedName>
        <fullName evidence="2">PD-(D/E)XK nuclease superfamily protein</fullName>
    </submittedName>
</protein>
<dbReference type="Gene3D" id="1.10.486.10">
    <property type="entry name" value="PCRA, domain 4"/>
    <property type="match status" value="1"/>
</dbReference>
<evidence type="ECO:0000313" key="2">
    <source>
        <dbReference type="EMBL" id="SMC41759.1"/>
    </source>
</evidence>
<dbReference type="Pfam" id="PF12705">
    <property type="entry name" value="PDDEXK_1"/>
    <property type="match status" value="1"/>
</dbReference>
<evidence type="ECO:0000313" key="3">
    <source>
        <dbReference type="Proteomes" id="UP000192360"/>
    </source>
</evidence>
<dbReference type="AlphaFoldDB" id="A0A1W1YZZ2"/>
<dbReference type="Proteomes" id="UP000192360">
    <property type="component" value="Unassembled WGS sequence"/>
</dbReference>
<evidence type="ECO:0000259" key="1">
    <source>
        <dbReference type="Pfam" id="PF12705"/>
    </source>
</evidence>
<dbReference type="InterPro" id="IPR011604">
    <property type="entry name" value="PDDEXK-like_dom_sf"/>
</dbReference>
<dbReference type="SUPFAM" id="SSF52980">
    <property type="entry name" value="Restriction endonuclease-like"/>
    <property type="match status" value="1"/>
</dbReference>
<name>A0A1W1YZZ2_9FLAO</name>
<proteinExistence type="predicted"/>
<organism evidence="2 3">
    <name type="scientific">Cellulophaga tyrosinoxydans</name>
    <dbReference type="NCBI Taxonomy" id="504486"/>
    <lineage>
        <taxon>Bacteria</taxon>
        <taxon>Pseudomonadati</taxon>
        <taxon>Bacteroidota</taxon>
        <taxon>Flavobacteriia</taxon>
        <taxon>Flavobacteriales</taxon>
        <taxon>Flavobacteriaceae</taxon>
        <taxon>Cellulophaga</taxon>
    </lineage>
</organism>